<keyword evidence="1" id="KW-1133">Transmembrane helix</keyword>
<feature type="transmembrane region" description="Helical" evidence="1">
    <location>
        <begin position="107"/>
        <end position="128"/>
    </location>
</feature>
<feature type="transmembrane region" description="Helical" evidence="1">
    <location>
        <begin position="73"/>
        <end position="95"/>
    </location>
</feature>
<name>A0ABQ0I9B4_9ALTE</name>
<organism evidence="4 5">
    <name type="scientific">Paraglaciecola agarilytica NO2</name>
    <dbReference type="NCBI Taxonomy" id="1125747"/>
    <lineage>
        <taxon>Bacteria</taxon>
        <taxon>Pseudomonadati</taxon>
        <taxon>Pseudomonadota</taxon>
        <taxon>Gammaproteobacteria</taxon>
        <taxon>Alteromonadales</taxon>
        <taxon>Alteromonadaceae</taxon>
        <taxon>Paraglaciecola</taxon>
    </lineage>
</organism>
<sequence>MVNKGFISGIDGLRALAVLSVIIYHLNPALLPGGFTGVDIFFVISGYVVAKSLDARRNQPFGLFICDFYQRRILRIYPALLACLIITSIVVVLLVPQFNVSKAIENTALAAFFGVSNFVLAFNTDTYFSPGAEFNPFIHTWSLGVEEQFYLIFPFLFYLYARNTAKYSLHVLLIISLVLCFYHTNTNSNHAYYLITSRFWELAAGCLLFKTHKLRENHEKQSTTGATLLGLLAIVISLTFSDKAQFPFPWALFSVVGACLLIHAVVRKKDGEKGILQAFEHPVALHFGKLSYSLYLWHWPVFALFRWTIGLESIIEVLLALLITYLFSIASYYLLESKLTHLKVIKKQASKTVLVSGLSIIAVCCLAVQVGFDKQYRLSLSQTTNKNVWSPYTQIPAPPHDLALSGRTMYVFGDSHAGAYGKMLRQLSVETGIKVVLFSKGGCGVSNLIYPVLISANPCNEQLSEKLNNLKNNATENDIIFLATLKMPWLTTQASIKPSDFDDVLRLQQDTQVKEQRRLGLNETLSVLESLSLRTQLIVLDGPKPVFNYVAFRCADWYSQFNPICSEGIVQPRSSVEELREASLSSLSVIQKALPNITVWDPINSLCNAETCSAYDGDLPLYFDGDHLSGHANKVLYPSFKQHILDMIIEQKGRQAKASILSVVR</sequence>
<accession>A0ABQ0I9B4</accession>
<feature type="domain" description="SGNH" evidence="3">
    <location>
        <begin position="407"/>
        <end position="641"/>
    </location>
</feature>
<dbReference type="Pfam" id="PF19040">
    <property type="entry name" value="SGNH"/>
    <property type="match status" value="1"/>
</dbReference>
<dbReference type="EMBL" id="BAEK01000047">
    <property type="protein sequence ID" value="GAC05847.1"/>
    <property type="molecule type" value="Genomic_DNA"/>
</dbReference>
<dbReference type="InterPro" id="IPR002656">
    <property type="entry name" value="Acyl_transf_3_dom"/>
</dbReference>
<feature type="transmembrane region" description="Helical" evidence="1">
    <location>
        <begin position="167"/>
        <end position="184"/>
    </location>
</feature>
<protein>
    <recommendedName>
        <fullName evidence="6">Acyltransferase</fullName>
    </recommendedName>
</protein>
<keyword evidence="1" id="KW-0472">Membrane</keyword>
<evidence type="ECO:0000256" key="1">
    <source>
        <dbReference type="SAM" id="Phobius"/>
    </source>
</evidence>
<dbReference type="InterPro" id="IPR050879">
    <property type="entry name" value="Acyltransferase_3"/>
</dbReference>
<reference evidence="4 5" key="1">
    <citation type="journal article" date="2014" name="Environ. Microbiol.">
        <title>Comparative genomics of the marine bacterial genus Glaciecola reveals the high degree of genomic diversity and genomic characteristic for cold adaptation.</title>
        <authorList>
            <person name="Qin Q.L."/>
            <person name="Xie B.B."/>
            <person name="Yu Y."/>
            <person name="Shu Y.L."/>
            <person name="Rong J.C."/>
            <person name="Zhang Y.J."/>
            <person name="Zhao D.L."/>
            <person name="Chen X.L."/>
            <person name="Zhang X.Y."/>
            <person name="Chen B."/>
            <person name="Zhou B.C."/>
            <person name="Zhang Y.Z."/>
        </authorList>
    </citation>
    <scope>NUCLEOTIDE SEQUENCE [LARGE SCALE GENOMIC DNA]</scope>
    <source>
        <strain evidence="4 5">NO2</strain>
    </source>
</reference>
<feature type="transmembrane region" description="Helical" evidence="1">
    <location>
        <begin position="353"/>
        <end position="372"/>
    </location>
</feature>
<feature type="transmembrane region" description="Helical" evidence="1">
    <location>
        <begin position="287"/>
        <end position="307"/>
    </location>
</feature>
<gene>
    <name evidence="4" type="ORF">GAGA_3013</name>
</gene>
<dbReference type="RefSeq" id="WP_008304648.1">
    <property type="nucleotide sequence ID" value="NZ_BAEK01000047.1"/>
</dbReference>
<evidence type="ECO:0000259" key="2">
    <source>
        <dbReference type="Pfam" id="PF01757"/>
    </source>
</evidence>
<feature type="domain" description="Acyltransferase 3" evidence="2">
    <location>
        <begin position="8"/>
        <end position="332"/>
    </location>
</feature>
<evidence type="ECO:0008006" key="6">
    <source>
        <dbReference type="Google" id="ProtNLM"/>
    </source>
</evidence>
<feature type="transmembrane region" description="Helical" evidence="1">
    <location>
        <begin position="221"/>
        <end position="240"/>
    </location>
</feature>
<evidence type="ECO:0000313" key="5">
    <source>
        <dbReference type="Proteomes" id="UP000008372"/>
    </source>
</evidence>
<dbReference type="Pfam" id="PF01757">
    <property type="entry name" value="Acyl_transf_3"/>
    <property type="match status" value="1"/>
</dbReference>
<comment type="caution">
    <text evidence="4">The sequence shown here is derived from an EMBL/GenBank/DDBJ whole genome shotgun (WGS) entry which is preliminary data.</text>
</comment>
<keyword evidence="5" id="KW-1185">Reference proteome</keyword>
<dbReference type="PANTHER" id="PTHR23028">
    <property type="entry name" value="ACETYLTRANSFERASE"/>
    <property type="match status" value="1"/>
</dbReference>
<feature type="transmembrane region" description="Helical" evidence="1">
    <location>
        <begin position="313"/>
        <end position="333"/>
    </location>
</feature>
<dbReference type="Proteomes" id="UP000008372">
    <property type="component" value="Unassembled WGS sequence"/>
</dbReference>
<evidence type="ECO:0000313" key="4">
    <source>
        <dbReference type="EMBL" id="GAC05847.1"/>
    </source>
</evidence>
<dbReference type="PANTHER" id="PTHR23028:SF53">
    <property type="entry name" value="ACYL_TRANSF_3 DOMAIN-CONTAINING PROTEIN"/>
    <property type="match status" value="1"/>
</dbReference>
<feature type="transmembrane region" description="Helical" evidence="1">
    <location>
        <begin position="190"/>
        <end position="209"/>
    </location>
</feature>
<dbReference type="InterPro" id="IPR043968">
    <property type="entry name" value="SGNH"/>
</dbReference>
<proteinExistence type="predicted"/>
<evidence type="ECO:0000259" key="3">
    <source>
        <dbReference type="Pfam" id="PF19040"/>
    </source>
</evidence>
<feature type="transmembrane region" description="Helical" evidence="1">
    <location>
        <begin position="140"/>
        <end position="160"/>
    </location>
</feature>
<feature type="transmembrane region" description="Helical" evidence="1">
    <location>
        <begin position="246"/>
        <end position="266"/>
    </location>
</feature>
<keyword evidence="1" id="KW-0812">Transmembrane</keyword>